<comment type="caution">
    <text evidence="7">The sequence shown here is derived from an EMBL/GenBank/DDBJ whole genome shotgun (WGS) entry which is preliminary data.</text>
</comment>
<dbReference type="Pfam" id="PF01590">
    <property type="entry name" value="GAF"/>
    <property type="match status" value="1"/>
</dbReference>
<dbReference type="Gene3D" id="1.10.8.60">
    <property type="match status" value="1"/>
</dbReference>
<dbReference type="PROSITE" id="PS00688">
    <property type="entry name" value="SIGMA54_INTERACT_3"/>
    <property type="match status" value="1"/>
</dbReference>
<dbReference type="InterPro" id="IPR003593">
    <property type="entry name" value="AAA+_ATPase"/>
</dbReference>
<reference evidence="7 8" key="1">
    <citation type="submission" date="2013-09" db="EMBL/GenBank/DDBJ databases">
        <title>Whole genome shotgun sequence of Vibrio proteolyticus NBRC 13287.</title>
        <authorList>
            <person name="Isaki S."/>
            <person name="Hosoyama A."/>
            <person name="Numata M."/>
            <person name="Hashimoto M."/>
            <person name="Hosoyama Y."/>
            <person name="Tsuchikane K."/>
            <person name="Noguchi M."/>
            <person name="Hirakata S."/>
            <person name="Ichikawa N."/>
            <person name="Ohji S."/>
            <person name="Yamazoe A."/>
            <person name="Fujita N."/>
        </authorList>
    </citation>
    <scope>NUCLEOTIDE SEQUENCE [LARGE SCALE GENOMIC DNA]</scope>
    <source>
        <strain evidence="7 8">NBRC 13287</strain>
    </source>
</reference>
<dbReference type="PROSITE" id="PS50045">
    <property type="entry name" value="SIGMA54_INTERACT_4"/>
    <property type="match status" value="1"/>
</dbReference>
<evidence type="ECO:0000313" key="7">
    <source>
        <dbReference type="EMBL" id="GAD68583.1"/>
    </source>
</evidence>
<dbReference type="InterPro" id="IPR002078">
    <property type="entry name" value="Sigma_54_int"/>
</dbReference>
<dbReference type="FunFam" id="3.40.50.300:FF:000006">
    <property type="entry name" value="DNA-binding transcriptional regulator NtrC"/>
    <property type="match status" value="1"/>
</dbReference>
<dbReference type="InterPro" id="IPR025662">
    <property type="entry name" value="Sigma_54_int_dom_ATP-bd_1"/>
</dbReference>
<keyword evidence="5" id="KW-0804">Transcription</keyword>
<dbReference type="eggNOG" id="COG3284">
    <property type="taxonomic scope" value="Bacteria"/>
</dbReference>
<gene>
    <name evidence="7" type="ORF">VPR01S_17_00320</name>
</gene>
<dbReference type="Pfam" id="PF00158">
    <property type="entry name" value="Sigma54_activat"/>
    <property type="match status" value="1"/>
</dbReference>
<evidence type="ECO:0000313" key="8">
    <source>
        <dbReference type="Proteomes" id="UP000016570"/>
    </source>
</evidence>
<dbReference type="STRING" id="1219065.VPR01S_17_00320"/>
<dbReference type="GO" id="GO:0043565">
    <property type="term" value="F:sequence-specific DNA binding"/>
    <property type="evidence" value="ECO:0007669"/>
    <property type="project" value="InterPro"/>
</dbReference>
<dbReference type="PANTHER" id="PTHR32071:SF77">
    <property type="entry name" value="TRANSCRIPTIONAL REGULATORY PROTEIN"/>
    <property type="match status" value="1"/>
</dbReference>
<evidence type="ECO:0000256" key="5">
    <source>
        <dbReference type="ARBA" id="ARBA00023163"/>
    </source>
</evidence>
<dbReference type="AlphaFoldDB" id="U3BPV9"/>
<dbReference type="Pfam" id="PF02954">
    <property type="entry name" value="HTH_8"/>
    <property type="match status" value="1"/>
</dbReference>
<dbReference type="PROSITE" id="PS00675">
    <property type="entry name" value="SIGMA54_INTERACT_1"/>
    <property type="match status" value="1"/>
</dbReference>
<dbReference type="CDD" id="cd00009">
    <property type="entry name" value="AAA"/>
    <property type="match status" value="1"/>
</dbReference>
<dbReference type="GO" id="GO:0006355">
    <property type="term" value="P:regulation of DNA-templated transcription"/>
    <property type="evidence" value="ECO:0007669"/>
    <property type="project" value="InterPro"/>
</dbReference>
<keyword evidence="8" id="KW-1185">Reference proteome</keyword>
<dbReference type="GO" id="GO:0005524">
    <property type="term" value="F:ATP binding"/>
    <property type="evidence" value="ECO:0007669"/>
    <property type="project" value="UniProtKB-KW"/>
</dbReference>
<dbReference type="InterPro" id="IPR025944">
    <property type="entry name" value="Sigma_54_int_dom_CS"/>
</dbReference>
<dbReference type="Gene3D" id="3.30.450.40">
    <property type="match status" value="1"/>
</dbReference>
<keyword evidence="4" id="KW-0238">DNA-binding</keyword>
<keyword evidence="2" id="KW-0067">ATP-binding</keyword>
<organism evidence="7 8">
    <name type="scientific">Vibrio proteolyticus NBRC 13287</name>
    <dbReference type="NCBI Taxonomy" id="1219065"/>
    <lineage>
        <taxon>Bacteria</taxon>
        <taxon>Pseudomonadati</taxon>
        <taxon>Pseudomonadota</taxon>
        <taxon>Gammaproteobacteria</taxon>
        <taxon>Vibrionales</taxon>
        <taxon>Vibrionaceae</taxon>
        <taxon>Vibrio</taxon>
    </lineage>
</organism>
<dbReference type="Pfam" id="PF25601">
    <property type="entry name" value="AAA_lid_14"/>
    <property type="match status" value="1"/>
</dbReference>
<sequence>MQLSTPTPDHWLSSSWQRSEKAGLRARRLPDDVRLSPAMLKARREETANLIDAVSAQALPLFNQLFARSDSRLILTDTEGVILASWGQPEFREKLTTIALSSGACWQENLKGTNAIGTALIEQQPVSVIGDQHYILQHRFISCSACPIFDHRGNMIGLLDVTSEQQQHDSSTQLLVQNMVQRIQNQLLNWIPNAALRVDLALDPALLTSGWQGILIADETGLVVAHNQVASQLLAQHPVLGNSVQDVIELTRSPMNLAVATQELGQPTSTTARRSYSASTLLHCGDEQIELAWQQATRVIDQDICLLIVGETGVGKNEFVKALHQQSGRRKAPLVSVNCGALPADLVESELFGYAPGAFTGASPKGYLGKIRQAHQGILFLDEIGDLPPQAQSRLLHVLQDKQVAPVGSNQSETVDIQIIAATHKDLSQLVSEGGFRQDLFYRLNGLLLELPRLAERQDKQALIHTMHQKYAQPADQTLCPALLARLLSYPWPGNLRELDNLLKVAALMAQGEPTLTLNHIPLHLQKTLTQTVSQPAAEKDLRTTVDETLLATYRANQGNISKTSRMLGVSRNTLYRKLKALGVRCKA</sequence>
<evidence type="ECO:0000259" key="6">
    <source>
        <dbReference type="PROSITE" id="PS50045"/>
    </source>
</evidence>
<evidence type="ECO:0000256" key="4">
    <source>
        <dbReference type="ARBA" id="ARBA00023125"/>
    </source>
</evidence>
<dbReference type="Proteomes" id="UP000016570">
    <property type="component" value="Unassembled WGS sequence"/>
</dbReference>
<dbReference type="SMART" id="SM00382">
    <property type="entry name" value="AAA"/>
    <property type="match status" value="1"/>
</dbReference>
<dbReference type="InterPro" id="IPR002197">
    <property type="entry name" value="HTH_Fis"/>
</dbReference>
<dbReference type="InterPro" id="IPR027417">
    <property type="entry name" value="P-loop_NTPase"/>
</dbReference>
<dbReference type="SUPFAM" id="SSF52540">
    <property type="entry name" value="P-loop containing nucleoside triphosphate hydrolases"/>
    <property type="match status" value="1"/>
</dbReference>
<name>U3BPV9_VIBPR</name>
<proteinExistence type="predicted"/>
<evidence type="ECO:0000256" key="1">
    <source>
        <dbReference type="ARBA" id="ARBA00022741"/>
    </source>
</evidence>
<dbReference type="PRINTS" id="PR01590">
    <property type="entry name" value="HTHFIS"/>
</dbReference>
<keyword evidence="3" id="KW-0805">Transcription regulation</keyword>
<accession>U3BPV9</accession>
<dbReference type="Gene3D" id="1.10.10.60">
    <property type="entry name" value="Homeodomain-like"/>
    <property type="match status" value="1"/>
</dbReference>
<dbReference type="RefSeq" id="WP_021706552.1">
    <property type="nucleotide sequence ID" value="NZ_BATJ01000017.1"/>
</dbReference>
<dbReference type="InterPro" id="IPR009057">
    <property type="entry name" value="Homeodomain-like_sf"/>
</dbReference>
<protein>
    <submittedName>
        <fullName evidence="7">Putative transcriptional regulator</fullName>
    </submittedName>
</protein>
<dbReference type="Gene3D" id="3.40.50.300">
    <property type="entry name" value="P-loop containing nucleotide triphosphate hydrolases"/>
    <property type="match status" value="1"/>
</dbReference>
<evidence type="ECO:0000256" key="2">
    <source>
        <dbReference type="ARBA" id="ARBA00022840"/>
    </source>
</evidence>
<dbReference type="InterPro" id="IPR058031">
    <property type="entry name" value="AAA_lid_NorR"/>
</dbReference>
<keyword evidence="1" id="KW-0547">Nucleotide-binding</keyword>
<dbReference type="InterPro" id="IPR003018">
    <property type="entry name" value="GAF"/>
</dbReference>
<dbReference type="SUPFAM" id="SSF46689">
    <property type="entry name" value="Homeodomain-like"/>
    <property type="match status" value="1"/>
</dbReference>
<dbReference type="InterPro" id="IPR029016">
    <property type="entry name" value="GAF-like_dom_sf"/>
</dbReference>
<evidence type="ECO:0000256" key="3">
    <source>
        <dbReference type="ARBA" id="ARBA00023015"/>
    </source>
</evidence>
<feature type="domain" description="Sigma-54 factor interaction" evidence="6">
    <location>
        <begin position="282"/>
        <end position="508"/>
    </location>
</feature>
<dbReference type="EMBL" id="BATJ01000017">
    <property type="protein sequence ID" value="GAD68583.1"/>
    <property type="molecule type" value="Genomic_DNA"/>
</dbReference>
<dbReference type="PANTHER" id="PTHR32071">
    <property type="entry name" value="TRANSCRIPTIONAL REGULATORY PROTEIN"/>
    <property type="match status" value="1"/>
</dbReference>